<dbReference type="Proteomes" id="UP001283361">
    <property type="component" value="Unassembled WGS sequence"/>
</dbReference>
<evidence type="ECO:0000256" key="1">
    <source>
        <dbReference type="SAM" id="SignalP"/>
    </source>
</evidence>
<evidence type="ECO:0000313" key="3">
    <source>
        <dbReference type="Proteomes" id="UP001283361"/>
    </source>
</evidence>
<keyword evidence="1" id="KW-0732">Signal</keyword>
<protein>
    <submittedName>
        <fullName evidence="2">Uncharacterized protein</fullName>
    </submittedName>
</protein>
<evidence type="ECO:0000313" key="2">
    <source>
        <dbReference type="EMBL" id="KAK3799009.1"/>
    </source>
</evidence>
<dbReference type="EMBL" id="JAWDGP010000598">
    <property type="protein sequence ID" value="KAK3799009.1"/>
    <property type="molecule type" value="Genomic_DNA"/>
</dbReference>
<dbReference type="AlphaFoldDB" id="A0AAE1B428"/>
<organism evidence="2 3">
    <name type="scientific">Elysia crispata</name>
    <name type="common">lettuce slug</name>
    <dbReference type="NCBI Taxonomy" id="231223"/>
    <lineage>
        <taxon>Eukaryota</taxon>
        <taxon>Metazoa</taxon>
        <taxon>Spiralia</taxon>
        <taxon>Lophotrochozoa</taxon>
        <taxon>Mollusca</taxon>
        <taxon>Gastropoda</taxon>
        <taxon>Heterobranchia</taxon>
        <taxon>Euthyneura</taxon>
        <taxon>Panpulmonata</taxon>
        <taxon>Sacoglossa</taxon>
        <taxon>Placobranchoidea</taxon>
        <taxon>Plakobranchidae</taxon>
        <taxon>Elysia</taxon>
    </lineage>
</organism>
<keyword evidence="3" id="KW-1185">Reference proteome</keyword>
<reference evidence="2" key="1">
    <citation type="journal article" date="2023" name="G3 (Bethesda)">
        <title>A reference genome for the long-term kleptoplast-retaining sea slug Elysia crispata morphotype clarki.</title>
        <authorList>
            <person name="Eastman K.E."/>
            <person name="Pendleton A.L."/>
            <person name="Shaikh M.A."/>
            <person name="Suttiyut T."/>
            <person name="Ogas R."/>
            <person name="Tomko P."/>
            <person name="Gavelis G."/>
            <person name="Widhalm J.R."/>
            <person name="Wisecaver J.H."/>
        </authorList>
    </citation>
    <scope>NUCLEOTIDE SEQUENCE</scope>
    <source>
        <strain evidence="2">ECLA1</strain>
    </source>
</reference>
<gene>
    <name evidence="2" type="ORF">RRG08_048080</name>
</gene>
<name>A0AAE1B428_9GAST</name>
<sequence length="109" mass="11557">MLKSTIAYLHVFAATASVTQRDMACPQDSDTVAELTSVPGRVDTRQGSGAGVDYSFSSGASRYSTVQAGPGRVFLTTPISVTCSKISSPKYLSDIGQSELTLTKPTWVF</sequence>
<comment type="caution">
    <text evidence="2">The sequence shown here is derived from an EMBL/GenBank/DDBJ whole genome shotgun (WGS) entry which is preliminary data.</text>
</comment>
<proteinExistence type="predicted"/>
<feature type="chain" id="PRO_5041949593" evidence="1">
    <location>
        <begin position="17"/>
        <end position="109"/>
    </location>
</feature>
<accession>A0AAE1B428</accession>
<feature type="signal peptide" evidence="1">
    <location>
        <begin position="1"/>
        <end position="16"/>
    </location>
</feature>